<accession>A0A914RJ29</accession>
<dbReference type="AlphaFoldDB" id="A0A914RJ29"/>
<keyword evidence="1" id="KW-1133">Transmembrane helix</keyword>
<keyword evidence="1" id="KW-0812">Transmembrane</keyword>
<evidence type="ECO:0000313" key="3">
    <source>
        <dbReference type="WBParaSite" id="PEQ_0000181701-mRNA-1"/>
    </source>
</evidence>
<proteinExistence type="predicted"/>
<name>A0A914RJ29_PAREQ</name>
<dbReference type="Proteomes" id="UP000887564">
    <property type="component" value="Unplaced"/>
</dbReference>
<keyword evidence="2" id="KW-1185">Reference proteome</keyword>
<sequence>MSTRRYCRQSQDPFMSTQISCGISVWYRLGRRSTPACSRCMKQRSVYISRSGLCLMRYFMIPIKASLHLFLLFFSGGQNLNVYSPEERSESLLDC</sequence>
<evidence type="ECO:0000313" key="2">
    <source>
        <dbReference type="Proteomes" id="UP000887564"/>
    </source>
</evidence>
<keyword evidence="1" id="KW-0472">Membrane</keyword>
<organism evidence="2 3">
    <name type="scientific">Parascaris equorum</name>
    <name type="common">Equine roundworm</name>
    <dbReference type="NCBI Taxonomy" id="6256"/>
    <lineage>
        <taxon>Eukaryota</taxon>
        <taxon>Metazoa</taxon>
        <taxon>Ecdysozoa</taxon>
        <taxon>Nematoda</taxon>
        <taxon>Chromadorea</taxon>
        <taxon>Rhabditida</taxon>
        <taxon>Spirurina</taxon>
        <taxon>Ascaridomorpha</taxon>
        <taxon>Ascaridoidea</taxon>
        <taxon>Ascarididae</taxon>
        <taxon>Parascaris</taxon>
    </lineage>
</organism>
<dbReference type="WBParaSite" id="PEQ_0000181701-mRNA-1">
    <property type="protein sequence ID" value="PEQ_0000181701-mRNA-1"/>
    <property type="gene ID" value="PEQ_0000181701"/>
</dbReference>
<feature type="transmembrane region" description="Helical" evidence="1">
    <location>
        <begin position="54"/>
        <end position="74"/>
    </location>
</feature>
<protein>
    <submittedName>
        <fullName evidence="3">Uncharacterized protein</fullName>
    </submittedName>
</protein>
<evidence type="ECO:0000256" key="1">
    <source>
        <dbReference type="SAM" id="Phobius"/>
    </source>
</evidence>
<reference evidence="3" key="1">
    <citation type="submission" date="2022-11" db="UniProtKB">
        <authorList>
            <consortium name="WormBaseParasite"/>
        </authorList>
    </citation>
    <scope>IDENTIFICATION</scope>
</reference>